<dbReference type="VEuPathDB" id="MicrosporidiaDB:EDEG_03117"/>
<protein>
    <submittedName>
        <fullName evidence="2">Uncharacterized protein</fullName>
    </submittedName>
</protein>
<proteinExistence type="predicted"/>
<feature type="non-terminal residue" evidence="2">
    <location>
        <position position="155"/>
    </location>
</feature>
<keyword evidence="3" id="KW-1185">Reference proteome</keyword>
<dbReference type="HOGENOM" id="CLU_1699681_0_0_1"/>
<evidence type="ECO:0000256" key="1">
    <source>
        <dbReference type="SAM" id="MobiDB-lite"/>
    </source>
</evidence>
<accession>J9DM57</accession>
<feature type="region of interest" description="Disordered" evidence="1">
    <location>
        <begin position="104"/>
        <end position="126"/>
    </location>
</feature>
<reference evidence="2 3" key="1">
    <citation type="submission" date="2011-08" db="EMBL/GenBank/DDBJ databases">
        <authorList>
            <person name="Liu Z.J."/>
            <person name="Shi F.L."/>
            <person name="Lu J.Q."/>
            <person name="Li M."/>
            <person name="Wang Z.L."/>
        </authorList>
    </citation>
    <scope>NUCLEOTIDE SEQUENCE [LARGE SCALE GENOMIC DNA]</scope>
    <source>
        <strain evidence="2 3">USNM 41457</strain>
    </source>
</reference>
<dbReference type="EMBL" id="AFBI03000070">
    <property type="protein sequence ID" value="EJW02467.1"/>
    <property type="molecule type" value="Genomic_DNA"/>
</dbReference>
<dbReference type="OrthoDB" id="378037at2759"/>
<evidence type="ECO:0000313" key="2">
    <source>
        <dbReference type="EMBL" id="EJW02467.1"/>
    </source>
</evidence>
<organism evidence="2 3">
    <name type="scientific">Edhazardia aedis (strain USNM 41457)</name>
    <name type="common">Microsporidian parasite</name>
    <dbReference type="NCBI Taxonomy" id="1003232"/>
    <lineage>
        <taxon>Eukaryota</taxon>
        <taxon>Fungi</taxon>
        <taxon>Fungi incertae sedis</taxon>
        <taxon>Microsporidia</taxon>
        <taxon>Edhazardia</taxon>
    </lineage>
</organism>
<name>J9DM57_EDHAE</name>
<dbReference type="Proteomes" id="UP000003163">
    <property type="component" value="Unassembled WGS sequence"/>
</dbReference>
<sequence>MGKQKNINSPSDVTFYGKSNQKEINRTEKKLENCEDGNVVVKEDDVFNFWESGDNSVKITNKCCGWSDISSDSAANYKKPAKIDSWNKKEEFINNFRCSDKEEYNKTDKEEYNKTDKEKYNKTDKEEYNKTDLEKYNKTDLEKYNKTDKEKYNKT</sequence>
<dbReference type="InParanoid" id="J9DM57"/>
<reference evidence="3" key="2">
    <citation type="submission" date="2015-07" db="EMBL/GenBank/DDBJ databases">
        <title>Contrasting host-pathogen interactions and genome evolution in two generalist and specialist microsporidian pathogens of mosquitoes.</title>
        <authorList>
            <consortium name="The Broad Institute Genomics Platform"/>
            <consortium name="The Broad Institute Genome Sequencing Center for Infectious Disease"/>
            <person name="Cuomo C.A."/>
            <person name="Sanscrainte N.D."/>
            <person name="Goldberg J.M."/>
            <person name="Heiman D."/>
            <person name="Young S."/>
            <person name="Zeng Q."/>
            <person name="Becnel J.J."/>
            <person name="Birren B.W."/>
        </authorList>
    </citation>
    <scope>NUCLEOTIDE SEQUENCE [LARGE SCALE GENOMIC DNA]</scope>
    <source>
        <strain evidence="3">USNM 41457</strain>
    </source>
</reference>
<comment type="caution">
    <text evidence="2">The sequence shown here is derived from an EMBL/GenBank/DDBJ whole genome shotgun (WGS) entry which is preliminary data.</text>
</comment>
<evidence type="ECO:0000313" key="3">
    <source>
        <dbReference type="Proteomes" id="UP000003163"/>
    </source>
</evidence>
<dbReference type="AlphaFoldDB" id="J9DM57"/>
<gene>
    <name evidence="2" type="ORF">EDEG_03117</name>
</gene>